<protein>
    <submittedName>
        <fullName evidence="5">Membrane protein</fullName>
    </submittedName>
</protein>
<evidence type="ECO:0000256" key="3">
    <source>
        <dbReference type="ARBA" id="ARBA00022989"/>
    </source>
</evidence>
<keyword evidence="3" id="KW-1133">Transmembrane helix</keyword>
<dbReference type="Proteomes" id="UP000029558">
    <property type="component" value="Chromosome"/>
</dbReference>
<accession>A0A1L6TCQ0</accession>
<proteinExistence type="predicted"/>
<keyword evidence="4" id="KW-0472">Membrane</keyword>
<evidence type="ECO:0000256" key="4">
    <source>
        <dbReference type="ARBA" id="ARBA00023136"/>
    </source>
</evidence>
<evidence type="ECO:0000313" key="6">
    <source>
        <dbReference type="Proteomes" id="UP000029558"/>
    </source>
</evidence>
<organism evidence="5 6">
    <name type="scientific">Piscirickettsia salmonis</name>
    <dbReference type="NCBI Taxonomy" id="1238"/>
    <lineage>
        <taxon>Bacteria</taxon>
        <taxon>Pseudomonadati</taxon>
        <taxon>Pseudomonadota</taxon>
        <taxon>Gammaproteobacteria</taxon>
        <taxon>Thiotrichales</taxon>
        <taxon>Piscirickettsiaceae</taxon>
        <taxon>Piscirickettsia</taxon>
    </lineage>
</organism>
<keyword evidence="2" id="KW-0812">Transmembrane</keyword>
<dbReference type="Pfam" id="PF13515">
    <property type="entry name" value="FUSC_2"/>
    <property type="match status" value="1"/>
</dbReference>
<reference evidence="5 6" key="1">
    <citation type="journal article" date="2014" name="Genome Announc.">
        <title>Comparative Genome Analysis of Two Isolates of the Fish Pathogen Piscirickettsia salmonis from Different Hosts Reveals Major Differences in Virulence-Associated Secretion Systems.</title>
        <authorList>
            <person name="Bohle H."/>
            <person name="Henriquez P."/>
            <person name="Grothusen H."/>
            <person name="Navas E."/>
            <person name="Sandoval A."/>
            <person name="Bustamante F."/>
            <person name="Bustos P."/>
            <person name="Mancilla M."/>
        </authorList>
    </citation>
    <scope>NUCLEOTIDE SEQUENCE [LARGE SCALE GENOMIC DNA]</scope>
    <source>
        <strain evidence="6">B1-32597</strain>
    </source>
</reference>
<dbReference type="AlphaFoldDB" id="A0A1L6TCQ0"/>
<comment type="subcellular location">
    <subcellularLocation>
        <location evidence="1">Membrane</location>
        <topology evidence="1">Multi-pass membrane protein</topology>
    </subcellularLocation>
</comment>
<evidence type="ECO:0000256" key="1">
    <source>
        <dbReference type="ARBA" id="ARBA00004141"/>
    </source>
</evidence>
<dbReference type="EMBL" id="CP012508">
    <property type="protein sequence ID" value="ALB23152.1"/>
    <property type="molecule type" value="Genomic_DNA"/>
</dbReference>
<dbReference type="RefSeq" id="WP_017375767.1">
    <property type="nucleotide sequence ID" value="NZ_CP012508.1"/>
</dbReference>
<name>A0A1L6TCQ0_PISSA</name>
<sequence>MNSATRQAIQASSAVLITLLLAYIFPLDHATWSTLTAVILVSSTFGESIKKASERIGMTLVGGGVATAFYYVFLKGHPVGLAIFLLLSASCVVYFLATSYAWASFFITASVVFLFALLSSWDIHWFIVRSYETIIGAAVAIIASGLIFPIKGQKSVASHYLCILEQAENFIDNVFSCLVMPCEERQISLMQWHETLYSSWQQLKRWQNFVKFELAFSREKRAEVQAYQAGFDVLFHYLTNILELLKKEPSPLCVQFESELYQVKVIIRENTTLLHQFLQGKKLDSEGQSLDDLRYQIRCKVAKLSQEGIISDYREIERFYSLIYYSRKVNQLLLDLIEIEK</sequence>
<dbReference type="InterPro" id="IPR049453">
    <property type="entry name" value="Memb_transporter_dom"/>
</dbReference>
<dbReference type="GO" id="GO:0016020">
    <property type="term" value="C:membrane"/>
    <property type="evidence" value="ECO:0007669"/>
    <property type="project" value="UniProtKB-SubCell"/>
</dbReference>
<evidence type="ECO:0000313" key="5">
    <source>
        <dbReference type="EMBL" id="ALB23152.1"/>
    </source>
</evidence>
<evidence type="ECO:0000256" key="2">
    <source>
        <dbReference type="ARBA" id="ARBA00022692"/>
    </source>
</evidence>
<gene>
    <name evidence="5" type="ORF">KU39_1972</name>
</gene>
<dbReference type="OrthoDB" id="8670769at2"/>